<dbReference type="PROSITE" id="PS51186">
    <property type="entry name" value="GNAT"/>
    <property type="match status" value="1"/>
</dbReference>
<keyword evidence="4" id="KW-0808">Transferase</keyword>
<dbReference type="AlphaFoldDB" id="A0AB39UPY0"/>
<dbReference type="Gene3D" id="3.40.630.30">
    <property type="match status" value="1"/>
</dbReference>
<sequence length="229" mass="26404">MSVFQSLRDAFRPHFDNSHFRTPIEIDAPEGMPAIRLRPVREEDDVEWNTLRSRNREWLEPWESGDPMHGSGISFLQWVRRERELAESGSEIVFMVEYEGRIVGQISLGAICYGSMRTGTVGYWMDRGHAGLGFAPLALAMLADWAFAAVDGPRLHRLEIDILPSNQRSKRIVEKLGIPREGLHREYMYINGRWRDHDSYALLSTDVETTVTERLGRSVFDDRKVSRAR</sequence>
<dbReference type="KEGG" id="bfk:QN062_03825"/>
<evidence type="ECO:0000313" key="4">
    <source>
        <dbReference type="EMBL" id="XDS51307.1"/>
    </source>
</evidence>
<dbReference type="Pfam" id="PF13302">
    <property type="entry name" value="Acetyltransf_3"/>
    <property type="match status" value="1"/>
</dbReference>
<protein>
    <submittedName>
        <fullName evidence="4">GNAT family protein</fullName>
        <ecNumber evidence="4">2.-.-.-</ecNumber>
    </submittedName>
</protein>
<dbReference type="EC" id="2.-.-.-" evidence="4"/>
<dbReference type="SUPFAM" id="SSF55729">
    <property type="entry name" value="Acyl-CoA N-acyltransferases (Nat)"/>
    <property type="match status" value="1"/>
</dbReference>
<dbReference type="InterPro" id="IPR016181">
    <property type="entry name" value="Acyl_CoA_acyltransferase"/>
</dbReference>
<evidence type="ECO:0000259" key="1">
    <source>
        <dbReference type="PROSITE" id="PS51186"/>
    </source>
</evidence>
<gene>
    <name evidence="4" type="ORF">QN062_03825</name>
    <name evidence="3" type="ORF">QN216_07840</name>
    <name evidence="2" type="ORF">QN217_02620</name>
</gene>
<evidence type="ECO:0000313" key="2">
    <source>
        <dbReference type="EMBL" id="XDS47056.1"/>
    </source>
</evidence>
<dbReference type="PANTHER" id="PTHR43441">
    <property type="entry name" value="RIBOSOMAL-PROTEIN-SERINE ACETYLTRANSFERASE"/>
    <property type="match status" value="1"/>
</dbReference>
<dbReference type="EMBL" id="CP129675">
    <property type="protein sequence ID" value="XDS47056.1"/>
    <property type="molecule type" value="Genomic_DNA"/>
</dbReference>
<dbReference type="EMBL" id="CP129683">
    <property type="protein sequence ID" value="XDS51307.1"/>
    <property type="molecule type" value="Genomic_DNA"/>
</dbReference>
<dbReference type="InterPro" id="IPR051908">
    <property type="entry name" value="Ribosomal_N-acetyltransferase"/>
</dbReference>
<organism evidence="4">
    <name type="scientific">Bifidobacterium fermentum</name>
    <dbReference type="NCBI Taxonomy" id="3059035"/>
    <lineage>
        <taxon>Bacteria</taxon>
        <taxon>Bacillati</taxon>
        <taxon>Actinomycetota</taxon>
        <taxon>Actinomycetes</taxon>
        <taxon>Bifidobacteriales</taxon>
        <taxon>Bifidobacteriaceae</taxon>
        <taxon>Bifidobacterium</taxon>
    </lineage>
</organism>
<dbReference type="EMBL" id="CP129682">
    <property type="protein sequence ID" value="XDS48238.1"/>
    <property type="molecule type" value="Genomic_DNA"/>
</dbReference>
<dbReference type="GO" id="GO:0008999">
    <property type="term" value="F:protein-N-terminal-alanine acetyltransferase activity"/>
    <property type="evidence" value="ECO:0007669"/>
    <property type="project" value="TreeGrafter"/>
</dbReference>
<dbReference type="PANTHER" id="PTHR43441:SF10">
    <property type="entry name" value="ACETYLTRANSFERASE"/>
    <property type="match status" value="1"/>
</dbReference>
<feature type="domain" description="N-acetyltransferase" evidence="1">
    <location>
        <begin position="35"/>
        <end position="196"/>
    </location>
</feature>
<dbReference type="GO" id="GO:1990189">
    <property type="term" value="F:protein N-terminal-serine acetyltransferase activity"/>
    <property type="evidence" value="ECO:0007669"/>
    <property type="project" value="TreeGrafter"/>
</dbReference>
<dbReference type="GO" id="GO:0005737">
    <property type="term" value="C:cytoplasm"/>
    <property type="evidence" value="ECO:0007669"/>
    <property type="project" value="TreeGrafter"/>
</dbReference>
<accession>A0AB39UPY0</accession>
<evidence type="ECO:0000313" key="3">
    <source>
        <dbReference type="EMBL" id="XDS48238.1"/>
    </source>
</evidence>
<dbReference type="RefSeq" id="WP_369342271.1">
    <property type="nucleotide sequence ID" value="NZ_CP129675.1"/>
</dbReference>
<reference evidence="4" key="1">
    <citation type="submission" date="2023-07" db="EMBL/GenBank/DDBJ databases">
        <title>Bifidobacterium aquikefiriaerophilum sp. nov. and Bifidobacterium eccum sp. nov., isolated from water kefir.</title>
        <authorList>
            <person name="Breselge S."/>
            <person name="Bellassi P."/>
            <person name="Barcenilla C."/>
            <person name="Alvarez-Ordonez A."/>
            <person name="Morelli L."/>
            <person name="Cotter P.D."/>
        </authorList>
    </citation>
    <scope>NUCLEOTIDE SEQUENCE</scope>
    <source>
        <strain evidence="4">WK012_4_13</strain>
        <strain evidence="3">WK013_4_14</strain>
        <strain evidence="2">WK048_4_13</strain>
    </source>
</reference>
<name>A0AB39UPY0_9BIFI</name>
<proteinExistence type="predicted"/>
<dbReference type="InterPro" id="IPR000182">
    <property type="entry name" value="GNAT_dom"/>
</dbReference>